<dbReference type="RefSeq" id="WP_101830940.1">
    <property type="nucleotide sequence ID" value="NZ_FZMO01000077.1"/>
</dbReference>
<evidence type="ECO:0000256" key="3">
    <source>
        <dbReference type="PIRSR" id="PIRSR640198-2"/>
    </source>
</evidence>
<organism evidence="5 6">
    <name type="scientific">Frankia canadensis</name>
    <dbReference type="NCBI Taxonomy" id="1836972"/>
    <lineage>
        <taxon>Bacteria</taxon>
        <taxon>Bacillati</taxon>
        <taxon>Actinomycetota</taxon>
        <taxon>Actinomycetes</taxon>
        <taxon>Frankiales</taxon>
        <taxon>Frankiaceae</taxon>
        <taxon>Frankia</taxon>
    </lineage>
</organism>
<feature type="binding site" evidence="1">
    <location>
        <position position="91"/>
    </location>
    <ligand>
        <name>ATP</name>
        <dbReference type="ChEBI" id="CHEBI:30616"/>
    </ligand>
</feature>
<dbReference type="SUPFAM" id="SSF140931">
    <property type="entry name" value="Fic-like"/>
    <property type="match status" value="1"/>
</dbReference>
<dbReference type="InterPro" id="IPR003812">
    <property type="entry name" value="Fido"/>
</dbReference>
<dbReference type="InterPro" id="IPR025758">
    <property type="entry name" value="Fic/DOC_N"/>
</dbReference>
<keyword evidence="1" id="KW-0547">Nucleotide-binding</keyword>
<dbReference type="OrthoDB" id="9813719at2"/>
<evidence type="ECO:0000256" key="2">
    <source>
        <dbReference type="PIRSR" id="PIRSR640198-1"/>
    </source>
</evidence>
<dbReference type="InterPro" id="IPR026287">
    <property type="entry name" value="SoFic-like"/>
</dbReference>
<keyword evidence="6" id="KW-1185">Reference proteome</keyword>
<protein>
    <submittedName>
        <fullName evidence="5">Filamentation induced by cAMP protein Fic</fullName>
    </submittedName>
</protein>
<evidence type="ECO:0000313" key="6">
    <source>
        <dbReference type="Proteomes" id="UP000234331"/>
    </source>
</evidence>
<dbReference type="EMBL" id="FZMO01000077">
    <property type="protein sequence ID" value="SNQ47021.1"/>
    <property type="molecule type" value="Genomic_DNA"/>
</dbReference>
<dbReference type="Pfam" id="PF13784">
    <property type="entry name" value="Fic_N"/>
    <property type="match status" value="1"/>
</dbReference>
<sequence length="404" mass="43508">MDPQLFEHSTTGSLVTITGTDARAREYKHVAFQPYPLGSSEPALTGTTWRAVSEARGALGRLGQAGRQIPDPSLLRQPTLRAEAQSTSALEGTFAPLDDVLAADLAEPEARSASLREVLNYVEAAETAFASLDEGRPLSAVSLCEIHQVLVRGTPAETSDAGRIRRVQVAIGGHGGALHTARFVPPPPGVELEAAVRDLMDWVGSTSRALDPVVAAAMAHYQFETLHPFNDGNGRIGRLLVVLHLVASGALTHPLLTISPWFEHRRGEYQDRLRAVSSDGHWDGWIGFFATGLAESCHQTLRTVEDLLGVQAAYTDQIRAAGLTGGLVRDIADRLIGNPFVTATSVSGLTGKTPQAARNAILRLVEIGVLRERTRRSYARAYEAPDVLDILRRQSSPDRSAPDT</sequence>
<dbReference type="InterPro" id="IPR040198">
    <property type="entry name" value="Fido_containing"/>
</dbReference>
<dbReference type="PANTHER" id="PTHR13504">
    <property type="entry name" value="FIDO DOMAIN-CONTAINING PROTEIN DDB_G0283145"/>
    <property type="match status" value="1"/>
</dbReference>
<feature type="active site" evidence="2">
    <location>
        <position position="227"/>
    </location>
</feature>
<feature type="binding site" evidence="1">
    <location>
        <begin position="232"/>
        <end position="238"/>
    </location>
    <ligand>
        <name>ATP</name>
        <dbReference type="ChEBI" id="CHEBI:30616"/>
    </ligand>
</feature>
<feature type="binding site" evidence="3">
    <location>
        <begin position="231"/>
        <end position="238"/>
    </location>
    <ligand>
        <name>ATP</name>
        <dbReference type="ChEBI" id="CHEBI:30616"/>
    </ligand>
</feature>
<accession>A0A2I2KMX8</accession>
<evidence type="ECO:0000313" key="5">
    <source>
        <dbReference type="EMBL" id="SNQ47021.1"/>
    </source>
</evidence>
<feature type="binding site" evidence="1">
    <location>
        <position position="227"/>
    </location>
    <ligand>
        <name>ATP</name>
        <dbReference type="ChEBI" id="CHEBI:30616"/>
    </ligand>
</feature>
<dbReference type="Gene3D" id="1.10.3290.10">
    <property type="entry name" value="Fido-like domain"/>
    <property type="match status" value="1"/>
</dbReference>
<feature type="binding site" evidence="1">
    <location>
        <position position="269"/>
    </location>
    <ligand>
        <name>ATP</name>
        <dbReference type="ChEBI" id="CHEBI:30616"/>
    </ligand>
</feature>
<name>A0A2I2KMX8_9ACTN</name>
<keyword evidence="1" id="KW-0067">ATP-binding</keyword>
<dbReference type="PROSITE" id="PS51459">
    <property type="entry name" value="FIDO"/>
    <property type="match status" value="1"/>
</dbReference>
<feature type="domain" description="Fido" evidence="4">
    <location>
        <begin position="138"/>
        <end position="291"/>
    </location>
</feature>
<dbReference type="PANTHER" id="PTHR13504:SF38">
    <property type="entry name" value="FIDO DOMAIN-CONTAINING PROTEIN"/>
    <property type="match status" value="1"/>
</dbReference>
<gene>
    <name evidence="5" type="ORF">FRACA_1680009</name>
</gene>
<dbReference type="PIRSF" id="PIRSF038925">
    <property type="entry name" value="AMP-prot_trans"/>
    <property type="match status" value="1"/>
</dbReference>
<dbReference type="InterPro" id="IPR036597">
    <property type="entry name" value="Fido-like_dom_sf"/>
</dbReference>
<dbReference type="Pfam" id="PF02661">
    <property type="entry name" value="Fic"/>
    <property type="match status" value="1"/>
</dbReference>
<evidence type="ECO:0000259" key="4">
    <source>
        <dbReference type="PROSITE" id="PS51459"/>
    </source>
</evidence>
<reference evidence="5 6" key="1">
    <citation type="submission" date="2017-06" db="EMBL/GenBank/DDBJ databases">
        <authorList>
            <person name="Kim H.J."/>
            <person name="Triplett B.A."/>
        </authorList>
    </citation>
    <scope>NUCLEOTIDE SEQUENCE [LARGE SCALE GENOMIC DNA]</scope>
    <source>
        <strain evidence="5">FRACA_ARgP5</strain>
    </source>
</reference>
<evidence type="ECO:0000256" key="1">
    <source>
        <dbReference type="PIRSR" id="PIRSR038925-1"/>
    </source>
</evidence>
<dbReference type="GO" id="GO:0005524">
    <property type="term" value="F:ATP binding"/>
    <property type="evidence" value="ECO:0007669"/>
    <property type="project" value="UniProtKB-KW"/>
</dbReference>
<proteinExistence type="predicted"/>
<dbReference type="AlphaFoldDB" id="A0A2I2KMX8"/>
<dbReference type="Proteomes" id="UP000234331">
    <property type="component" value="Unassembled WGS sequence"/>
</dbReference>